<sequence>MVKSRKQGRAGQKSKLESRQAANEQAGQGDERGGPQASAKLQKKVERKTNFLARVATSAVVASGAVKKKKSSGKRKAVSKALADFSSLDDVLKEINHPKKEGAEGGSKARKDGMGVGACKKRMKITRKENERMQMVMGHPQYKANPLSAITSHLQAVLPSQAPPKQSAKTGKPANQNGSAKRKQKKKAGRSGGGGAGAMEI</sequence>
<dbReference type="GO" id="GO:0005730">
    <property type="term" value="C:nucleolus"/>
    <property type="evidence" value="ECO:0007669"/>
    <property type="project" value="UniProtKB-SubCell"/>
</dbReference>
<comment type="similarity">
    <text evidence="2">Belongs to the SLX9 family.</text>
</comment>
<reference evidence="5" key="1">
    <citation type="submission" date="2021-01" db="EMBL/GenBank/DDBJ databases">
        <authorList>
            <person name="Corre E."/>
            <person name="Pelletier E."/>
            <person name="Niang G."/>
            <person name="Scheremetjew M."/>
            <person name="Finn R."/>
            <person name="Kale V."/>
            <person name="Holt S."/>
            <person name="Cochrane G."/>
            <person name="Meng A."/>
            <person name="Brown T."/>
            <person name="Cohen L."/>
        </authorList>
    </citation>
    <scope>NUCLEOTIDE SEQUENCE</scope>
    <source>
        <strain evidence="5">PLY429</strain>
    </source>
</reference>
<feature type="region of interest" description="Disordered" evidence="4">
    <location>
        <begin position="154"/>
        <end position="201"/>
    </location>
</feature>
<protein>
    <recommendedName>
        <fullName evidence="6">Ribosome biogenesis protein SLX9</fullName>
    </recommendedName>
</protein>
<feature type="compositionally biased region" description="Polar residues" evidence="4">
    <location>
        <begin position="163"/>
        <end position="177"/>
    </location>
</feature>
<evidence type="ECO:0000313" key="5">
    <source>
        <dbReference type="EMBL" id="CAD9208741.1"/>
    </source>
</evidence>
<keyword evidence="3" id="KW-0539">Nucleus</keyword>
<organism evidence="5">
    <name type="scientific">Tetraselmis chuii</name>
    <dbReference type="NCBI Taxonomy" id="63592"/>
    <lineage>
        <taxon>Eukaryota</taxon>
        <taxon>Viridiplantae</taxon>
        <taxon>Chlorophyta</taxon>
        <taxon>core chlorophytes</taxon>
        <taxon>Chlorodendrophyceae</taxon>
        <taxon>Chlorodendrales</taxon>
        <taxon>Chlorodendraceae</taxon>
        <taxon>Tetraselmis</taxon>
    </lineage>
</organism>
<gene>
    <name evidence="5" type="ORF">TCHU04912_LOCUS10979</name>
</gene>
<evidence type="ECO:0000256" key="3">
    <source>
        <dbReference type="ARBA" id="ARBA00023242"/>
    </source>
</evidence>
<name>A0A7S1STM8_9CHLO</name>
<dbReference type="EMBL" id="HBGG01021108">
    <property type="protein sequence ID" value="CAD9208741.1"/>
    <property type="molecule type" value="Transcribed_RNA"/>
</dbReference>
<feature type="compositionally biased region" description="Basic residues" evidence="4">
    <location>
        <begin position="66"/>
        <end position="78"/>
    </location>
</feature>
<dbReference type="InterPro" id="IPR028160">
    <property type="entry name" value="Slx9-like"/>
</dbReference>
<accession>A0A7S1STM8</accession>
<dbReference type="AlphaFoldDB" id="A0A7S1STM8"/>
<feature type="compositionally biased region" description="Gly residues" evidence="4">
    <location>
        <begin position="190"/>
        <end position="201"/>
    </location>
</feature>
<dbReference type="PANTHER" id="PTHR31109:SF2">
    <property type="entry name" value="RIBOSOME BIOGENESIS PROTEIN SLX9 HOMOLOG"/>
    <property type="match status" value="1"/>
</dbReference>
<evidence type="ECO:0000256" key="1">
    <source>
        <dbReference type="ARBA" id="ARBA00004604"/>
    </source>
</evidence>
<feature type="region of interest" description="Disordered" evidence="4">
    <location>
        <begin position="62"/>
        <end position="129"/>
    </location>
</feature>
<dbReference type="PANTHER" id="PTHR31109">
    <property type="entry name" value="PROTEIN FAM207A"/>
    <property type="match status" value="1"/>
</dbReference>
<proteinExistence type="inferred from homology"/>
<dbReference type="GO" id="GO:0030686">
    <property type="term" value="C:90S preribosome"/>
    <property type="evidence" value="ECO:0007669"/>
    <property type="project" value="InterPro"/>
</dbReference>
<evidence type="ECO:0000256" key="4">
    <source>
        <dbReference type="SAM" id="MobiDB-lite"/>
    </source>
</evidence>
<comment type="subcellular location">
    <subcellularLocation>
        <location evidence="1">Nucleus</location>
        <location evidence="1">Nucleolus</location>
    </subcellularLocation>
</comment>
<feature type="compositionally biased region" description="Basic and acidic residues" evidence="4">
    <location>
        <begin position="90"/>
        <end position="113"/>
    </location>
</feature>
<dbReference type="GO" id="GO:0030688">
    <property type="term" value="C:preribosome, small subunit precursor"/>
    <property type="evidence" value="ECO:0007669"/>
    <property type="project" value="InterPro"/>
</dbReference>
<feature type="compositionally biased region" description="Basic residues" evidence="4">
    <location>
        <begin position="180"/>
        <end position="189"/>
    </location>
</feature>
<feature type="region of interest" description="Disordered" evidence="4">
    <location>
        <begin position="1"/>
        <end position="45"/>
    </location>
</feature>
<evidence type="ECO:0008006" key="6">
    <source>
        <dbReference type="Google" id="ProtNLM"/>
    </source>
</evidence>
<evidence type="ECO:0000256" key="2">
    <source>
        <dbReference type="ARBA" id="ARBA00011022"/>
    </source>
</evidence>
<dbReference type="Pfam" id="PF15341">
    <property type="entry name" value="SLX9"/>
    <property type="match status" value="1"/>
</dbReference>
<dbReference type="GO" id="GO:0000462">
    <property type="term" value="P:maturation of SSU-rRNA from tricistronic rRNA transcript (SSU-rRNA, 5.8S rRNA, LSU-rRNA)"/>
    <property type="evidence" value="ECO:0007669"/>
    <property type="project" value="InterPro"/>
</dbReference>